<sequence>MASAGDLTLLEIMRRFSTEEAARAYFERARWPNGPVCPHCGNAQADRIYSVTPNAKARVRVGLYKCGECRDTFTVTVGTVMEDSHVPLHKWLVAFYMMCASKTQVSALQLQRQLEIGSYRTALFLCHRIRFALKEVGAVPKLSGEVEADETYVGGRARGKGQGYTKNKTAVVSLVEKGGSVRSTVVENVSQKTMGALLHEHVEANAHLNTDESALYKKAGKDFASHETFNHSKEEYVRRDEESGRVVTTNTVKGFFGNTKRSIDGTHHQVSRKHLHLYVAELDFKYNTRTVTDGQRTNTGIRGIEGKRLMMHRPKSAV</sequence>
<evidence type="ECO:0000259" key="1">
    <source>
        <dbReference type="SMART" id="SM01126"/>
    </source>
</evidence>
<dbReference type="SMART" id="SM01126">
    <property type="entry name" value="DDE_Tnp_IS1595"/>
    <property type="match status" value="1"/>
</dbReference>
<dbReference type="PANTHER" id="PTHR47163:SF2">
    <property type="entry name" value="SI:DKEY-17M8.2"/>
    <property type="match status" value="1"/>
</dbReference>
<gene>
    <name evidence="2" type="ORF">RADP37_05322</name>
</gene>
<evidence type="ECO:0000313" key="2">
    <source>
        <dbReference type="EMBL" id="AWV22036.1"/>
    </source>
</evidence>
<dbReference type="AlphaFoldDB" id="A0A4Y1MVQ3"/>
<dbReference type="Pfam" id="PF12762">
    <property type="entry name" value="DDE_Tnp_IS1595"/>
    <property type="match status" value="1"/>
</dbReference>
<proteinExistence type="predicted"/>
<accession>A0A4Y1MVQ3</accession>
<name>A0A4Y1MVQ3_9PROT</name>
<protein>
    <submittedName>
        <fullName evidence="2">Transposase</fullName>
    </submittedName>
</protein>
<dbReference type="InterPro" id="IPR053164">
    <property type="entry name" value="IS1016-like_transposase"/>
</dbReference>
<dbReference type="InterPro" id="IPR024445">
    <property type="entry name" value="Tnp_ISXO2-like"/>
</dbReference>
<dbReference type="InterPro" id="IPR024442">
    <property type="entry name" value="Transposase_Zn_ribbon"/>
</dbReference>
<dbReference type="Pfam" id="PF12760">
    <property type="entry name" value="Zn_ribbon_IS1595"/>
    <property type="match status" value="1"/>
</dbReference>
<organism evidence="2">
    <name type="scientific">Roseomonas mucosa</name>
    <dbReference type="NCBI Taxonomy" id="207340"/>
    <lineage>
        <taxon>Bacteria</taxon>
        <taxon>Pseudomonadati</taxon>
        <taxon>Pseudomonadota</taxon>
        <taxon>Alphaproteobacteria</taxon>
        <taxon>Acetobacterales</taxon>
        <taxon>Roseomonadaceae</taxon>
        <taxon>Roseomonas</taxon>
    </lineage>
</organism>
<dbReference type="EMBL" id="CP025189">
    <property type="protein sequence ID" value="AWV22036.1"/>
    <property type="molecule type" value="Genomic_DNA"/>
</dbReference>
<reference evidence="2" key="1">
    <citation type="submission" date="2017-12" db="EMBL/GenBank/DDBJ databases">
        <authorList>
            <person name="Martens C."/>
            <person name="Dahlstrom E."/>
            <person name="Barbian K."/>
            <person name="Sykora L."/>
            <person name="Ricklefs S."/>
            <person name="Bruno D."/>
            <person name="Anzick I."/>
            <person name="Myles I."/>
            <person name="Datta S.K."/>
        </authorList>
    </citation>
    <scope>NUCLEOTIDE SEQUENCE</scope>
    <source>
        <strain evidence="2">AD2</strain>
    </source>
</reference>
<feature type="domain" description="ISXO2-like transposase" evidence="1">
    <location>
        <begin position="141"/>
        <end position="287"/>
    </location>
</feature>
<dbReference type="PANTHER" id="PTHR47163">
    <property type="entry name" value="DDE_TNP_IS1595 DOMAIN-CONTAINING PROTEIN"/>
    <property type="match status" value="1"/>
</dbReference>
<dbReference type="NCBIfam" id="NF033547">
    <property type="entry name" value="transpos_IS1595"/>
    <property type="match status" value="1"/>
</dbReference>